<sequence length="157" mass="17539">MMCGNNNKIATIDDFYGVGFLDRLWRGGTAVFPFSTFGYDSIAAWQAFTFLVDLGRLHAIWILESHRAANAWSPAYIPTVFAFIAQVLGAGITMPVFYFLCVVFSLSASELARTPPPRRTVWSKGNLLLVPLVLNLHTAEVLAMLLTPSYDSRHHWT</sequence>
<name>A0ABR1W289_9PEZI</name>
<accession>A0ABR1W289</accession>
<gene>
    <name evidence="2" type="ORF">PG994_003988</name>
</gene>
<protein>
    <submittedName>
        <fullName evidence="2">FAD/NAD(P)-binding domain-containing protein</fullName>
    </submittedName>
</protein>
<evidence type="ECO:0000256" key="1">
    <source>
        <dbReference type="SAM" id="Phobius"/>
    </source>
</evidence>
<keyword evidence="1" id="KW-1133">Transmembrane helix</keyword>
<keyword evidence="1" id="KW-0472">Membrane</keyword>
<dbReference type="Proteomes" id="UP001480595">
    <property type="component" value="Unassembled WGS sequence"/>
</dbReference>
<feature type="transmembrane region" description="Helical" evidence="1">
    <location>
        <begin position="128"/>
        <end position="147"/>
    </location>
</feature>
<dbReference type="EMBL" id="JAQQWL010000004">
    <property type="protein sequence ID" value="KAK8076716.1"/>
    <property type="molecule type" value="Genomic_DNA"/>
</dbReference>
<keyword evidence="3" id="KW-1185">Reference proteome</keyword>
<organism evidence="2 3">
    <name type="scientific">Apiospora phragmitis</name>
    <dbReference type="NCBI Taxonomy" id="2905665"/>
    <lineage>
        <taxon>Eukaryota</taxon>
        <taxon>Fungi</taxon>
        <taxon>Dikarya</taxon>
        <taxon>Ascomycota</taxon>
        <taxon>Pezizomycotina</taxon>
        <taxon>Sordariomycetes</taxon>
        <taxon>Xylariomycetidae</taxon>
        <taxon>Amphisphaeriales</taxon>
        <taxon>Apiosporaceae</taxon>
        <taxon>Apiospora</taxon>
    </lineage>
</organism>
<dbReference type="GeneID" id="92088460"/>
<feature type="transmembrane region" description="Helical" evidence="1">
    <location>
        <begin position="75"/>
        <end position="108"/>
    </location>
</feature>
<evidence type="ECO:0000313" key="2">
    <source>
        <dbReference type="EMBL" id="KAK8076716.1"/>
    </source>
</evidence>
<dbReference type="RefSeq" id="XP_066719675.1">
    <property type="nucleotide sequence ID" value="XM_066855397.1"/>
</dbReference>
<proteinExistence type="predicted"/>
<reference evidence="2 3" key="1">
    <citation type="submission" date="2023-01" db="EMBL/GenBank/DDBJ databases">
        <title>Analysis of 21 Apiospora genomes using comparative genomics revels a genus with tremendous synthesis potential of carbohydrate active enzymes and secondary metabolites.</title>
        <authorList>
            <person name="Sorensen T."/>
        </authorList>
    </citation>
    <scope>NUCLEOTIDE SEQUENCE [LARGE SCALE GENOMIC DNA]</scope>
    <source>
        <strain evidence="2 3">CBS 135458</strain>
    </source>
</reference>
<keyword evidence="1" id="KW-0812">Transmembrane</keyword>
<comment type="caution">
    <text evidence="2">The sequence shown here is derived from an EMBL/GenBank/DDBJ whole genome shotgun (WGS) entry which is preliminary data.</text>
</comment>
<evidence type="ECO:0000313" key="3">
    <source>
        <dbReference type="Proteomes" id="UP001480595"/>
    </source>
</evidence>